<evidence type="ECO:0000256" key="1">
    <source>
        <dbReference type="SAM" id="SignalP"/>
    </source>
</evidence>
<reference evidence="2 3" key="1">
    <citation type="submission" date="2020-08" db="EMBL/GenBank/DDBJ databases">
        <title>Genomic Encyclopedia of Type Strains, Phase IV (KMG-IV): sequencing the most valuable type-strain genomes for metagenomic binning, comparative biology and taxonomic classification.</title>
        <authorList>
            <person name="Goeker M."/>
        </authorList>
    </citation>
    <scope>NUCLEOTIDE SEQUENCE [LARGE SCALE GENOMIC DNA]</scope>
    <source>
        <strain evidence="2 3">DSM 27244</strain>
    </source>
</reference>
<dbReference type="Proteomes" id="UP000557739">
    <property type="component" value="Unassembled WGS sequence"/>
</dbReference>
<organism evidence="2 3">
    <name type="scientific">Sphingomonas yantingensis</name>
    <dbReference type="NCBI Taxonomy" id="1241761"/>
    <lineage>
        <taxon>Bacteria</taxon>
        <taxon>Pseudomonadati</taxon>
        <taxon>Pseudomonadota</taxon>
        <taxon>Alphaproteobacteria</taxon>
        <taxon>Sphingomonadales</taxon>
        <taxon>Sphingomonadaceae</taxon>
        <taxon>Sphingomonas</taxon>
    </lineage>
</organism>
<name>A0A7W9EI05_9SPHN</name>
<evidence type="ECO:0000313" key="2">
    <source>
        <dbReference type="EMBL" id="MBB5697455.1"/>
    </source>
</evidence>
<comment type="caution">
    <text evidence="2">The sequence shown here is derived from an EMBL/GenBank/DDBJ whole genome shotgun (WGS) entry which is preliminary data.</text>
</comment>
<proteinExistence type="predicted"/>
<dbReference type="AlphaFoldDB" id="A0A7W9EI05"/>
<keyword evidence="1" id="KW-0732">Signal</keyword>
<feature type="signal peptide" evidence="1">
    <location>
        <begin position="1"/>
        <end position="16"/>
    </location>
</feature>
<dbReference type="EMBL" id="JACIJJ010000001">
    <property type="protein sequence ID" value="MBB5697455.1"/>
    <property type="molecule type" value="Genomic_DNA"/>
</dbReference>
<gene>
    <name evidence="2" type="ORF">FHR19_000780</name>
</gene>
<dbReference type="RefSeq" id="WP_184024585.1">
    <property type="nucleotide sequence ID" value="NZ_JACIJJ010000001.1"/>
</dbReference>
<dbReference type="PROSITE" id="PS51257">
    <property type="entry name" value="PROKAR_LIPOPROTEIN"/>
    <property type="match status" value="1"/>
</dbReference>
<sequence length="253" mass="26813">MMRARFAVALLPFALASCGKSKTEVAAAPPPPPPVMVERPMPRPPLSAAANLTLPAMAPDGNFMTPSRGLSPIATAWHLRAALNVAVLQCAKAGEPMEAQYNAFLAAHKTALNKAHDGLKAEYRTRFGAEWQDRFDDDMTRLYNFYAQPPARAAFCAAAAPLVAAAATTPAGGLDGFAAPAVAALDVPFTDFYRAYAAYRTDLAAWKANRFEPASAPVQIASVQPVPVNRAPVLTVSSDLLMSDTEVTANSAR</sequence>
<keyword evidence="3" id="KW-1185">Reference proteome</keyword>
<feature type="chain" id="PRO_5031089063" evidence="1">
    <location>
        <begin position="17"/>
        <end position="253"/>
    </location>
</feature>
<accession>A0A7W9EI05</accession>
<evidence type="ECO:0000313" key="3">
    <source>
        <dbReference type="Proteomes" id="UP000557739"/>
    </source>
</evidence>
<protein>
    <submittedName>
        <fullName evidence="2">Uncharacterized protein</fullName>
    </submittedName>
</protein>